<evidence type="ECO:0000313" key="11">
    <source>
        <dbReference type="EMBL" id="CAD5210260.1"/>
    </source>
</evidence>
<evidence type="ECO:0000256" key="9">
    <source>
        <dbReference type="ARBA" id="ARBA00035167"/>
    </source>
</evidence>
<dbReference type="PROSITE" id="PS00527">
    <property type="entry name" value="RIBOSOMAL_S14"/>
    <property type="match status" value="1"/>
</dbReference>
<keyword evidence="14" id="KW-1185">Reference proteome</keyword>
<dbReference type="PANTHER" id="PTHR12010:SF2">
    <property type="entry name" value="40S RIBOSOMAL PROTEIN S29"/>
    <property type="match status" value="1"/>
</dbReference>
<protein>
    <recommendedName>
        <fullName evidence="9">Small ribosomal subunit protein uS14</fullName>
    </recommendedName>
    <alternativeName>
        <fullName evidence="10">40S ribosomal protein S29</fullName>
    </alternativeName>
</protein>
<organism evidence="13 15">
    <name type="scientific">Bursaphelenchus xylophilus</name>
    <name type="common">Pinewood nematode worm</name>
    <name type="synonym">Aphelenchoides xylophilus</name>
    <dbReference type="NCBI Taxonomy" id="6326"/>
    <lineage>
        <taxon>Eukaryota</taxon>
        <taxon>Metazoa</taxon>
        <taxon>Ecdysozoa</taxon>
        <taxon>Nematoda</taxon>
        <taxon>Chromadorea</taxon>
        <taxon>Rhabditida</taxon>
        <taxon>Tylenchina</taxon>
        <taxon>Tylenchomorpha</taxon>
        <taxon>Aphelenchoidea</taxon>
        <taxon>Aphelenchoididae</taxon>
        <taxon>Bursaphelenchus</taxon>
    </lineage>
</organism>
<keyword evidence="8" id="KW-0687">Ribonucleoprotein</keyword>
<keyword evidence="6" id="KW-0862">Zinc</keyword>
<dbReference type="GO" id="GO:0008270">
    <property type="term" value="F:zinc ion binding"/>
    <property type="evidence" value="ECO:0007669"/>
    <property type="project" value="InterPro"/>
</dbReference>
<dbReference type="InterPro" id="IPR018271">
    <property type="entry name" value="Ribosomal_uS14_CS"/>
</dbReference>
<evidence type="ECO:0000256" key="1">
    <source>
        <dbReference type="ARBA" id="ARBA00001947"/>
    </source>
</evidence>
<sequence length="83" mass="9940">MKRKYSNSTFLQNFGKIRRLREDSLSIMGHENIWFSHPRNYSAGSRQCRVCNNHHGLIRKYSLNLCRRCFREYAANIGFKKLD</sequence>
<proteinExistence type="inferred from homology"/>
<dbReference type="Proteomes" id="UP000582659">
    <property type="component" value="Unassembled WGS sequence"/>
</dbReference>
<evidence type="ECO:0000313" key="14">
    <source>
        <dbReference type="Proteomes" id="UP000659654"/>
    </source>
</evidence>
<comment type="subunit">
    <text evidence="5">Component of the 40S small ribosomal subunit.</text>
</comment>
<dbReference type="Proteomes" id="UP000095284">
    <property type="component" value="Unplaced"/>
</dbReference>
<dbReference type="GO" id="GO:0022627">
    <property type="term" value="C:cytosolic small ribosomal subunit"/>
    <property type="evidence" value="ECO:0007669"/>
    <property type="project" value="TreeGrafter"/>
</dbReference>
<reference evidence="12" key="2">
    <citation type="submission" date="2020-08" db="EMBL/GenBank/DDBJ databases">
        <authorList>
            <person name="Kikuchi T."/>
        </authorList>
    </citation>
    <scope>NUCLEOTIDE SEQUENCE</scope>
    <source>
        <strain evidence="11">Ka4C1</strain>
    </source>
</reference>
<gene>
    <name evidence="11" type="ORF">BXYJ_LOCUS1846</name>
</gene>
<dbReference type="Proteomes" id="UP000659654">
    <property type="component" value="Unassembled WGS sequence"/>
</dbReference>
<dbReference type="PANTHER" id="PTHR12010">
    <property type="entry name" value="40S RIBOSOMAL PROTEIN S29"/>
    <property type="match status" value="1"/>
</dbReference>
<dbReference type="GO" id="GO:0003735">
    <property type="term" value="F:structural constituent of ribosome"/>
    <property type="evidence" value="ECO:0007669"/>
    <property type="project" value="InterPro"/>
</dbReference>
<comment type="similarity">
    <text evidence="4">Belongs to the universal ribosomal protein uS14 family.</text>
</comment>
<dbReference type="Gene3D" id="4.10.830.10">
    <property type="entry name" value="30s Ribosomal Protein S14, Chain N"/>
    <property type="match status" value="1"/>
</dbReference>
<keyword evidence="7" id="KW-0689">Ribosomal protein</keyword>
<evidence type="ECO:0000256" key="2">
    <source>
        <dbReference type="ARBA" id="ARBA00004427"/>
    </source>
</evidence>
<dbReference type="EMBL" id="CAJFDI010000001">
    <property type="protein sequence ID" value="CAD5210260.1"/>
    <property type="molecule type" value="Genomic_DNA"/>
</dbReference>
<comment type="cofactor">
    <cofactor evidence="1">
        <name>Zn(2+)</name>
        <dbReference type="ChEBI" id="CHEBI:29105"/>
    </cofactor>
</comment>
<dbReference type="FunFam" id="4.10.830.10:FF:000002">
    <property type="entry name" value="40S ribosomal protein S29"/>
    <property type="match status" value="1"/>
</dbReference>
<evidence type="ECO:0000256" key="8">
    <source>
        <dbReference type="ARBA" id="ARBA00023274"/>
    </source>
</evidence>
<evidence type="ECO:0000256" key="4">
    <source>
        <dbReference type="ARBA" id="ARBA00009083"/>
    </source>
</evidence>
<dbReference type="SMR" id="A0A1I7S8Z3"/>
<dbReference type="OrthoDB" id="10252683at2759"/>
<evidence type="ECO:0000256" key="6">
    <source>
        <dbReference type="ARBA" id="ARBA00022833"/>
    </source>
</evidence>
<evidence type="ECO:0000256" key="10">
    <source>
        <dbReference type="ARBA" id="ARBA00035455"/>
    </source>
</evidence>
<comment type="subcellular location">
    <subcellularLocation>
        <location evidence="3">Cytoplasm</location>
        <location evidence="3">Cytosol</location>
    </subcellularLocation>
    <subcellularLocation>
        <location evidence="2">Rough endoplasmic reticulum</location>
    </subcellularLocation>
</comment>
<dbReference type="WBParaSite" id="BXY_0948800.1">
    <property type="protein sequence ID" value="BXY_0948800.1"/>
    <property type="gene ID" value="BXY_0948800"/>
</dbReference>
<dbReference type="GO" id="GO:0005791">
    <property type="term" value="C:rough endoplasmic reticulum"/>
    <property type="evidence" value="ECO:0007669"/>
    <property type="project" value="UniProtKB-SubCell"/>
</dbReference>
<evidence type="ECO:0000313" key="15">
    <source>
        <dbReference type="WBParaSite" id="BXY_0948800.1"/>
    </source>
</evidence>
<reference evidence="15" key="1">
    <citation type="submission" date="2016-11" db="UniProtKB">
        <authorList>
            <consortium name="WormBaseParasite"/>
        </authorList>
    </citation>
    <scope>IDENTIFICATION</scope>
</reference>
<dbReference type="Pfam" id="PF00253">
    <property type="entry name" value="Ribosomal_S14"/>
    <property type="match status" value="1"/>
</dbReference>
<dbReference type="NCBIfam" id="NF004424">
    <property type="entry name" value="PRK05766.1"/>
    <property type="match status" value="1"/>
</dbReference>
<evidence type="ECO:0000256" key="3">
    <source>
        <dbReference type="ARBA" id="ARBA00004514"/>
    </source>
</evidence>
<evidence type="ECO:0000256" key="5">
    <source>
        <dbReference type="ARBA" id="ARBA00011542"/>
    </source>
</evidence>
<evidence type="ECO:0000256" key="7">
    <source>
        <dbReference type="ARBA" id="ARBA00022980"/>
    </source>
</evidence>
<dbReference type="GO" id="GO:0002181">
    <property type="term" value="P:cytoplasmic translation"/>
    <property type="evidence" value="ECO:0007669"/>
    <property type="project" value="TreeGrafter"/>
</dbReference>
<evidence type="ECO:0000313" key="12">
    <source>
        <dbReference type="EMBL" id="CAG9086047.1"/>
    </source>
</evidence>
<accession>A0A1I7S8Z3</accession>
<dbReference type="AlphaFoldDB" id="A0A1I7S8Z3"/>
<dbReference type="EMBL" id="CAJFCV020000001">
    <property type="protein sequence ID" value="CAG9086047.1"/>
    <property type="molecule type" value="Genomic_DNA"/>
</dbReference>
<dbReference type="InterPro" id="IPR039744">
    <property type="entry name" value="RIbosomal_uS14_euk_arc"/>
</dbReference>
<dbReference type="InterPro" id="IPR043140">
    <property type="entry name" value="Ribosomal_uS14_sf"/>
</dbReference>
<name>A0A1I7S8Z3_BURXY</name>
<dbReference type="InterPro" id="IPR001209">
    <property type="entry name" value="Ribosomal_uS14"/>
</dbReference>
<evidence type="ECO:0000313" key="13">
    <source>
        <dbReference type="Proteomes" id="UP000095284"/>
    </source>
</evidence>